<accession>A0ABN2PST2</accession>
<organism evidence="2 3">
    <name type="scientific">Streptomyces sodiiphilus</name>
    <dbReference type="NCBI Taxonomy" id="226217"/>
    <lineage>
        <taxon>Bacteria</taxon>
        <taxon>Bacillati</taxon>
        <taxon>Actinomycetota</taxon>
        <taxon>Actinomycetes</taxon>
        <taxon>Kitasatosporales</taxon>
        <taxon>Streptomycetaceae</taxon>
        <taxon>Streptomyces</taxon>
    </lineage>
</organism>
<dbReference type="SUPFAM" id="SSF47336">
    <property type="entry name" value="ACP-like"/>
    <property type="match status" value="1"/>
</dbReference>
<dbReference type="RefSeq" id="WP_344265131.1">
    <property type="nucleotide sequence ID" value="NZ_BAAAMJ010000058.1"/>
</dbReference>
<evidence type="ECO:0000259" key="1">
    <source>
        <dbReference type="PROSITE" id="PS50075"/>
    </source>
</evidence>
<reference evidence="2 3" key="1">
    <citation type="journal article" date="2019" name="Int. J. Syst. Evol. Microbiol.">
        <title>The Global Catalogue of Microorganisms (GCM) 10K type strain sequencing project: providing services to taxonomists for standard genome sequencing and annotation.</title>
        <authorList>
            <consortium name="The Broad Institute Genomics Platform"/>
            <consortium name="The Broad Institute Genome Sequencing Center for Infectious Disease"/>
            <person name="Wu L."/>
            <person name="Ma J."/>
        </authorList>
    </citation>
    <scope>NUCLEOTIDE SEQUENCE [LARGE SCALE GENOMIC DNA]</scope>
    <source>
        <strain evidence="2 3">JCM 13581</strain>
    </source>
</reference>
<dbReference type="Proteomes" id="UP001501303">
    <property type="component" value="Unassembled WGS sequence"/>
</dbReference>
<keyword evidence="3" id="KW-1185">Reference proteome</keyword>
<protein>
    <recommendedName>
        <fullName evidence="1">Carrier domain-containing protein</fullName>
    </recommendedName>
</protein>
<dbReference type="InterPro" id="IPR009081">
    <property type="entry name" value="PP-bd_ACP"/>
</dbReference>
<evidence type="ECO:0000313" key="3">
    <source>
        <dbReference type="Proteomes" id="UP001501303"/>
    </source>
</evidence>
<dbReference type="PROSITE" id="PS50075">
    <property type="entry name" value="CARRIER"/>
    <property type="match status" value="1"/>
</dbReference>
<dbReference type="EMBL" id="BAAAMJ010000058">
    <property type="protein sequence ID" value="GAA1930528.1"/>
    <property type="molecule type" value="Genomic_DNA"/>
</dbReference>
<evidence type="ECO:0000313" key="2">
    <source>
        <dbReference type="EMBL" id="GAA1930528.1"/>
    </source>
</evidence>
<feature type="domain" description="Carrier" evidence="1">
    <location>
        <begin position="9"/>
        <end position="84"/>
    </location>
</feature>
<name>A0ABN2PST2_9ACTN</name>
<sequence length="86" mass="9496">MPGTAVVTAEQRTQIKEIVCEILELEEEEVSDTSLFKEDHNADSLGAIEILSSLERTFGIEIDQGELVRMVNMNGVISVVQDSMGR</sequence>
<comment type="caution">
    <text evidence="2">The sequence shown here is derived from an EMBL/GenBank/DDBJ whole genome shotgun (WGS) entry which is preliminary data.</text>
</comment>
<proteinExistence type="predicted"/>
<dbReference type="Gene3D" id="1.10.1200.10">
    <property type="entry name" value="ACP-like"/>
    <property type="match status" value="1"/>
</dbReference>
<dbReference type="InterPro" id="IPR036736">
    <property type="entry name" value="ACP-like_sf"/>
</dbReference>
<gene>
    <name evidence="2" type="ORF">GCM10009716_42470</name>
</gene>
<dbReference type="Pfam" id="PF00550">
    <property type="entry name" value="PP-binding"/>
    <property type="match status" value="1"/>
</dbReference>